<evidence type="ECO:0000256" key="8">
    <source>
        <dbReference type="SAM" id="MobiDB-lite"/>
    </source>
</evidence>
<dbReference type="InterPro" id="IPR029016">
    <property type="entry name" value="GAF-like_dom_sf"/>
</dbReference>
<dbReference type="PANTHER" id="PTHR43711:SF1">
    <property type="entry name" value="HISTIDINE KINASE 1"/>
    <property type="match status" value="1"/>
</dbReference>
<dbReference type="InterPro" id="IPR003594">
    <property type="entry name" value="HATPase_dom"/>
</dbReference>
<dbReference type="CDD" id="cd00130">
    <property type="entry name" value="PAS"/>
    <property type="match status" value="2"/>
</dbReference>
<keyword evidence="12" id="KW-1185">Reference proteome</keyword>
<evidence type="ECO:0000313" key="12">
    <source>
        <dbReference type="Proteomes" id="UP000619479"/>
    </source>
</evidence>
<feature type="region of interest" description="Disordered" evidence="8">
    <location>
        <begin position="802"/>
        <end position="822"/>
    </location>
</feature>
<dbReference type="SUPFAM" id="SSF55781">
    <property type="entry name" value="GAF domain-like"/>
    <property type="match status" value="2"/>
</dbReference>
<dbReference type="Gene3D" id="3.30.450.20">
    <property type="entry name" value="PAS domain"/>
    <property type="match status" value="2"/>
</dbReference>
<dbReference type="Pfam" id="PF02518">
    <property type="entry name" value="HATPase_c"/>
    <property type="match status" value="1"/>
</dbReference>
<proteinExistence type="predicted"/>
<keyword evidence="4" id="KW-0597">Phosphoprotein</keyword>
<dbReference type="InterPro" id="IPR035965">
    <property type="entry name" value="PAS-like_dom_sf"/>
</dbReference>
<dbReference type="InterPro" id="IPR005467">
    <property type="entry name" value="His_kinase_dom"/>
</dbReference>
<name>A0A919IJJ1_9ACTN</name>
<evidence type="ECO:0000256" key="6">
    <source>
        <dbReference type="ARBA" id="ARBA00022777"/>
    </source>
</evidence>
<comment type="subcellular location">
    <subcellularLocation>
        <location evidence="2">Cell membrane</location>
    </subcellularLocation>
</comment>
<dbReference type="PROSITE" id="PS50109">
    <property type="entry name" value="HIS_KIN"/>
    <property type="match status" value="1"/>
</dbReference>
<gene>
    <name evidence="11" type="ORF">Acy02nite_50960</name>
</gene>
<dbReference type="InterPro" id="IPR000014">
    <property type="entry name" value="PAS"/>
</dbReference>
<dbReference type="EMBL" id="BOMH01000038">
    <property type="protein sequence ID" value="GID67215.1"/>
    <property type="molecule type" value="Genomic_DNA"/>
</dbReference>
<evidence type="ECO:0000256" key="1">
    <source>
        <dbReference type="ARBA" id="ARBA00000085"/>
    </source>
</evidence>
<reference evidence="11" key="1">
    <citation type="submission" date="2021-01" db="EMBL/GenBank/DDBJ databases">
        <title>Whole genome shotgun sequence of Actinoplanes cyaneus NBRC 14990.</title>
        <authorList>
            <person name="Komaki H."/>
            <person name="Tamura T."/>
        </authorList>
    </citation>
    <scope>NUCLEOTIDE SEQUENCE</scope>
    <source>
        <strain evidence="11">NBRC 14990</strain>
    </source>
</reference>
<protein>
    <recommendedName>
        <fullName evidence="3">histidine kinase</fullName>
        <ecNumber evidence="3">2.7.13.3</ecNumber>
    </recommendedName>
</protein>
<dbReference type="InterPro" id="IPR013767">
    <property type="entry name" value="PAS_fold"/>
</dbReference>
<dbReference type="SMART" id="SM00387">
    <property type="entry name" value="HATPase_c"/>
    <property type="match status" value="1"/>
</dbReference>
<dbReference type="Proteomes" id="UP000619479">
    <property type="component" value="Unassembled WGS sequence"/>
</dbReference>
<dbReference type="InterPro" id="IPR004358">
    <property type="entry name" value="Sig_transdc_His_kin-like_C"/>
</dbReference>
<dbReference type="Pfam" id="PF00512">
    <property type="entry name" value="HisKA"/>
    <property type="match status" value="1"/>
</dbReference>
<evidence type="ECO:0000256" key="2">
    <source>
        <dbReference type="ARBA" id="ARBA00004236"/>
    </source>
</evidence>
<dbReference type="EC" id="2.7.13.3" evidence="3"/>
<feature type="domain" description="PAS" evidence="10">
    <location>
        <begin position="293"/>
        <end position="335"/>
    </location>
</feature>
<sequence length="822" mass="88055">MRDPVRLSAVQRARRELPVAPLSADGIARLAARLLDAPMAAVTLVDAEQEHFVGGHNLPASLAGAGHAPLAYSVCKYIVSQDHPVISGDLLGEQSRELREHVLAEQFGVRAFAGVPVRDDDDHPVGSLTVLDTAAREWTGEQVAILVEIAELLRPAATGISTRAVDTLDSAALLDSVQEAFLAVTPDGIVAGFNRAAQQTLGFTAEDVYGRHLDESLELAYDDQPIGAALQRLFAAAPRRPVVRELSVRHKDGHRLASRASLSVIPSAGGPLACVFLTDLSGETAAQELADRHGSFLSALLDSLSVGVIACDDTGRTVLLNRALREVVGWSDEEVPADYPAWVDGALRHDDLRLMTWQQTPMMRAFHTRQTVTDDVVTVFPGHRTRTFASTAQPIIAGDGRRLGAVAVAHEVTAMRRAERFRDCHRQVEYALRTATSAYDAAPDILRAVTTSLNWPCAELFLVDEATADLRSAGHYDATGAAQDGLFGQTPSRGQGVIGRVWQTGQPIWVPDLADAGHGENPDDRAHLRVCLAHGIRTVLAVPVRDGGTLLGVLACYAGAPEFHEDLLTVLLDGVAAQIGVYVALRRAEQLTRQLTRAQDDFVDLVGHELRTPLTSIAANAELLAEDAALLDREHQQMIRVIGRNAAALQQTVGTLLDLAGLDSGHVELTSERCDLAAIVSGCVATARTDTGLSIDVDVLDASPIHGDAERLRQVITDLLSNAAKYSPADGRIHVRLDTGDDDTVELCIADTGIGTPAGERARVFDRFFRGSNVRHHGIPGSGLGLSLAHAIVRRHHGSITLDPNQPNGTIARVRLPRSSPA</sequence>
<dbReference type="InterPro" id="IPR003018">
    <property type="entry name" value="GAF"/>
</dbReference>
<evidence type="ECO:0000259" key="9">
    <source>
        <dbReference type="PROSITE" id="PS50109"/>
    </source>
</evidence>
<dbReference type="SMART" id="SM00388">
    <property type="entry name" value="HisKA"/>
    <property type="match status" value="1"/>
</dbReference>
<dbReference type="PANTHER" id="PTHR43711">
    <property type="entry name" value="TWO-COMPONENT HISTIDINE KINASE"/>
    <property type="match status" value="1"/>
</dbReference>
<dbReference type="SUPFAM" id="SSF55874">
    <property type="entry name" value="ATPase domain of HSP90 chaperone/DNA topoisomerase II/histidine kinase"/>
    <property type="match status" value="1"/>
</dbReference>
<dbReference type="SUPFAM" id="SSF55785">
    <property type="entry name" value="PYP-like sensor domain (PAS domain)"/>
    <property type="match status" value="2"/>
</dbReference>
<dbReference type="SMART" id="SM00065">
    <property type="entry name" value="GAF"/>
    <property type="match status" value="2"/>
</dbReference>
<dbReference type="Gene3D" id="1.10.287.130">
    <property type="match status" value="1"/>
</dbReference>
<dbReference type="Pfam" id="PF13426">
    <property type="entry name" value="PAS_9"/>
    <property type="match status" value="1"/>
</dbReference>
<evidence type="ECO:0000313" key="11">
    <source>
        <dbReference type="EMBL" id="GID67215.1"/>
    </source>
</evidence>
<dbReference type="GO" id="GO:0000155">
    <property type="term" value="F:phosphorelay sensor kinase activity"/>
    <property type="evidence" value="ECO:0007669"/>
    <property type="project" value="InterPro"/>
</dbReference>
<dbReference type="NCBIfam" id="TIGR00229">
    <property type="entry name" value="sensory_box"/>
    <property type="match status" value="2"/>
</dbReference>
<dbReference type="Gene3D" id="3.30.450.40">
    <property type="match status" value="2"/>
</dbReference>
<dbReference type="Pfam" id="PF00989">
    <property type="entry name" value="PAS"/>
    <property type="match status" value="1"/>
</dbReference>
<organism evidence="11 12">
    <name type="scientific">Actinoplanes cyaneus</name>
    <dbReference type="NCBI Taxonomy" id="52696"/>
    <lineage>
        <taxon>Bacteria</taxon>
        <taxon>Bacillati</taxon>
        <taxon>Actinomycetota</taxon>
        <taxon>Actinomycetes</taxon>
        <taxon>Micromonosporales</taxon>
        <taxon>Micromonosporaceae</taxon>
        <taxon>Actinoplanes</taxon>
    </lineage>
</organism>
<dbReference type="Pfam" id="PF01590">
    <property type="entry name" value="GAF"/>
    <property type="match status" value="2"/>
</dbReference>
<evidence type="ECO:0000259" key="10">
    <source>
        <dbReference type="PROSITE" id="PS50112"/>
    </source>
</evidence>
<dbReference type="InterPro" id="IPR036097">
    <property type="entry name" value="HisK_dim/P_sf"/>
</dbReference>
<feature type="domain" description="Histidine kinase" evidence="9">
    <location>
        <begin position="605"/>
        <end position="820"/>
    </location>
</feature>
<dbReference type="InterPro" id="IPR003661">
    <property type="entry name" value="HisK_dim/P_dom"/>
</dbReference>
<keyword evidence="7" id="KW-0902">Two-component regulatory system</keyword>
<evidence type="ECO:0000256" key="5">
    <source>
        <dbReference type="ARBA" id="ARBA00022679"/>
    </source>
</evidence>
<evidence type="ECO:0000256" key="7">
    <source>
        <dbReference type="ARBA" id="ARBA00023012"/>
    </source>
</evidence>
<evidence type="ECO:0000256" key="3">
    <source>
        <dbReference type="ARBA" id="ARBA00012438"/>
    </source>
</evidence>
<dbReference type="CDD" id="cd00082">
    <property type="entry name" value="HisKA"/>
    <property type="match status" value="1"/>
</dbReference>
<keyword evidence="5" id="KW-0808">Transferase</keyword>
<dbReference type="PROSITE" id="PS50112">
    <property type="entry name" value="PAS"/>
    <property type="match status" value="2"/>
</dbReference>
<dbReference type="Gene3D" id="3.30.565.10">
    <property type="entry name" value="Histidine kinase-like ATPase, C-terminal domain"/>
    <property type="match status" value="1"/>
</dbReference>
<dbReference type="GO" id="GO:0006355">
    <property type="term" value="P:regulation of DNA-templated transcription"/>
    <property type="evidence" value="ECO:0007669"/>
    <property type="project" value="InterPro"/>
</dbReference>
<evidence type="ECO:0000256" key="4">
    <source>
        <dbReference type="ARBA" id="ARBA00022553"/>
    </source>
</evidence>
<dbReference type="AlphaFoldDB" id="A0A919IJJ1"/>
<keyword evidence="6" id="KW-0418">Kinase</keyword>
<dbReference type="PRINTS" id="PR00344">
    <property type="entry name" value="BCTRLSENSOR"/>
</dbReference>
<accession>A0A919IJJ1</accession>
<comment type="caution">
    <text evidence="11">The sequence shown here is derived from an EMBL/GenBank/DDBJ whole genome shotgun (WGS) entry which is preliminary data.</text>
</comment>
<dbReference type="SUPFAM" id="SSF47384">
    <property type="entry name" value="Homodimeric domain of signal transducing histidine kinase"/>
    <property type="match status" value="1"/>
</dbReference>
<comment type="catalytic activity">
    <reaction evidence="1">
        <text>ATP + protein L-histidine = ADP + protein N-phospho-L-histidine.</text>
        <dbReference type="EC" id="2.7.13.3"/>
    </reaction>
</comment>
<dbReference type="GO" id="GO:0005886">
    <property type="term" value="C:plasma membrane"/>
    <property type="evidence" value="ECO:0007669"/>
    <property type="project" value="UniProtKB-SubCell"/>
</dbReference>
<feature type="domain" description="PAS" evidence="10">
    <location>
        <begin position="173"/>
        <end position="223"/>
    </location>
</feature>
<dbReference type="SMART" id="SM00091">
    <property type="entry name" value="PAS"/>
    <property type="match status" value="2"/>
</dbReference>
<dbReference type="InterPro" id="IPR036890">
    <property type="entry name" value="HATPase_C_sf"/>
</dbReference>
<dbReference type="InterPro" id="IPR050736">
    <property type="entry name" value="Sensor_HK_Regulatory"/>
</dbReference>